<name>A0AAE9I5Q1_9BURK</name>
<reference evidence="2" key="2">
    <citation type="submission" date="2022-05" db="EMBL/GenBank/DDBJ databases">
        <authorList>
            <person name="Kunte H.-J."/>
        </authorList>
    </citation>
    <scope>NUCLEOTIDE SEQUENCE</scope>
    <source>
        <strain evidence="2">G5</strain>
    </source>
</reference>
<proteinExistence type="predicted"/>
<sequence>MHRISRRSLIRLTIFLSFATATLATHAEGIDLDCDPALAATALPAHRLICDHALLSMGYRRIFADQQRLLREQRITDAEVVAFRKQRDACTSLECLDTVFSGWKQKAGAVRGRKP</sequence>
<dbReference type="EMBL" id="CP097331">
    <property type="protein sequence ID" value="URF06577.1"/>
    <property type="molecule type" value="Genomic_DNA"/>
</dbReference>
<evidence type="ECO:0000313" key="2">
    <source>
        <dbReference type="EMBL" id="URF06577.1"/>
    </source>
</evidence>
<feature type="chain" id="PRO_5041965111" description="DUF1311 domain-containing protein" evidence="1">
    <location>
        <begin position="28"/>
        <end position="115"/>
    </location>
</feature>
<feature type="signal peptide" evidence="1">
    <location>
        <begin position="1"/>
        <end position="27"/>
    </location>
</feature>
<dbReference type="KEGG" id="ccam:M5D45_26145"/>
<dbReference type="Proteomes" id="UP001056132">
    <property type="component" value="Chromosome 2"/>
</dbReference>
<gene>
    <name evidence="2" type="ORF">M5D45_26145</name>
</gene>
<evidence type="ECO:0000313" key="3">
    <source>
        <dbReference type="Proteomes" id="UP001056132"/>
    </source>
</evidence>
<dbReference type="RefSeq" id="WP_246118912.1">
    <property type="nucleotide sequence ID" value="NZ_CP097331.1"/>
</dbReference>
<reference evidence="2" key="1">
    <citation type="journal article" date="2022" name="Microbiol. Resour. Announc.">
        <title>Genome Sequence of Cupriavidus campinensis Strain G5, a Member of a Bacterial Consortium Capable of Polyethylene Degradation.</title>
        <authorList>
            <person name="Schneider B."/>
            <person name="Pfeiffer F."/>
            <person name="Dyall-Smith M."/>
            <person name="Kunte H.J."/>
        </authorList>
    </citation>
    <scope>NUCLEOTIDE SEQUENCE</scope>
    <source>
        <strain evidence="2">G5</strain>
    </source>
</reference>
<protein>
    <recommendedName>
        <fullName evidence="4">DUF1311 domain-containing protein</fullName>
    </recommendedName>
</protein>
<organism evidence="2 3">
    <name type="scientific">Cupriavidus campinensis</name>
    <dbReference type="NCBI Taxonomy" id="151783"/>
    <lineage>
        <taxon>Bacteria</taxon>
        <taxon>Pseudomonadati</taxon>
        <taxon>Pseudomonadota</taxon>
        <taxon>Betaproteobacteria</taxon>
        <taxon>Burkholderiales</taxon>
        <taxon>Burkholderiaceae</taxon>
        <taxon>Cupriavidus</taxon>
    </lineage>
</organism>
<accession>A0AAE9I5Q1</accession>
<evidence type="ECO:0008006" key="4">
    <source>
        <dbReference type="Google" id="ProtNLM"/>
    </source>
</evidence>
<dbReference type="AlphaFoldDB" id="A0AAE9I5Q1"/>
<evidence type="ECO:0000256" key="1">
    <source>
        <dbReference type="SAM" id="SignalP"/>
    </source>
</evidence>
<keyword evidence="1" id="KW-0732">Signal</keyword>